<evidence type="ECO:0008006" key="2">
    <source>
        <dbReference type="Google" id="ProtNLM"/>
    </source>
</evidence>
<gene>
    <name evidence="1" type="ORF">N47_C18640</name>
</gene>
<dbReference type="InterPro" id="IPR009057">
    <property type="entry name" value="Homeodomain-like_sf"/>
</dbReference>
<proteinExistence type="predicted"/>
<protein>
    <recommendedName>
        <fullName evidence="2">Transposase</fullName>
    </recommendedName>
</protein>
<name>E1YBC9_9BACT</name>
<dbReference type="AlphaFoldDB" id="E1YBC9"/>
<organism evidence="1">
    <name type="scientific">uncultured Desulfobacterium sp</name>
    <dbReference type="NCBI Taxonomy" id="201089"/>
    <lineage>
        <taxon>Bacteria</taxon>
        <taxon>Pseudomonadati</taxon>
        <taxon>Thermodesulfobacteriota</taxon>
        <taxon>Desulfobacteria</taxon>
        <taxon>Desulfobacterales</taxon>
        <taxon>Desulfobacteriaceae</taxon>
        <taxon>Desulfobacterium</taxon>
        <taxon>environmental samples</taxon>
    </lineage>
</organism>
<reference evidence="1" key="1">
    <citation type="journal article" date="2011" name="Environ. Microbiol.">
        <title>Genomic insights into the metabolic potential of the polycyclic aromatic hydrocarbon degrading sulfate-reducing Deltaproteobacterium N47.</title>
        <authorList>
            <person name="Bergmann F."/>
            <person name="Selesi D."/>
            <person name="Weinmaier T."/>
            <person name="Tischler P."/>
            <person name="Rattei T."/>
            <person name="Meckenstock R.U."/>
        </authorList>
    </citation>
    <scope>NUCLEOTIDE SEQUENCE</scope>
</reference>
<dbReference type="SUPFAM" id="SSF46689">
    <property type="entry name" value="Homeodomain-like"/>
    <property type="match status" value="1"/>
</dbReference>
<sequence length="159" mass="18355">MTKRQNKTLIDTSIDLTDFFKNPAFPRQKQYELIRAIVIDGDSIEESAKRFGYKPSTAYSLLRDSRAGKIELFPAVKKGPQQKRTSPDVQDKIIEYRKMRLSASDIRDRLAEDAIEISSRTVERTLKDAGYSKLKRRTHKELGITLKNKSIPERSEHLD</sequence>
<evidence type="ECO:0000313" key="1">
    <source>
        <dbReference type="EMBL" id="CBX27806.1"/>
    </source>
</evidence>
<dbReference type="EMBL" id="FR695867">
    <property type="protein sequence ID" value="CBX27806.1"/>
    <property type="molecule type" value="Genomic_DNA"/>
</dbReference>
<accession>E1YBC9</accession>